<evidence type="ECO:0000313" key="1">
    <source>
        <dbReference type="EMBL" id="KAJ7950662.1"/>
    </source>
</evidence>
<name>A0AAD7L3G9_QUISA</name>
<keyword evidence="2" id="KW-1185">Reference proteome</keyword>
<dbReference type="AlphaFoldDB" id="A0AAD7L3G9"/>
<organism evidence="1 2">
    <name type="scientific">Quillaja saponaria</name>
    <name type="common">Soap bark tree</name>
    <dbReference type="NCBI Taxonomy" id="32244"/>
    <lineage>
        <taxon>Eukaryota</taxon>
        <taxon>Viridiplantae</taxon>
        <taxon>Streptophyta</taxon>
        <taxon>Embryophyta</taxon>
        <taxon>Tracheophyta</taxon>
        <taxon>Spermatophyta</taxon>
        <taxon>Magnoliopsida</taxon>
        <taxon>eudicotyledons</taxon>
        <taxon>Gunneridae</taxon>
        <taxon>Pentapetalae</taxon>
        <taxon>rosids</taxon>
        <taxon>fabids</taxon>
        <taxon>Fabales</taxon>
        <taxon>Quillajaceae</taxon>
        <taxon>Quillaja</taxon>
    </lineage>
</organism>
<dbReference type="Proteomes" id="UP001163823">
    <property type="component" value="Chromosome 11"/>
</dbReference>
<dbReference type="Pfam" id="PF12070">
    <property type="entry name" value="SCAI"/>
    <property type="match status" value="1"/>
</dbReference>
<reference evidence="1" key="1">
    <citation type="journal article" date="2023" name="Science">
        <title>Elucidation of the pathway for biosynthesis of saponin adjuvants from the soapbark tree.</title>
        <authorList>
            <person name="Reed J."/>
            <person name="Orme A."/>
            <person name="El-Demerdash A."/>
            <person name="Owen C."/>
            <person name="Martin L.B.B."/>
            <person name="Misra R.C."/>
            <person name="Kikuchi S."/>
            <person name="Rejzek M."/>
            <person name="Martin A.C."/>
            <person name="Harkess A."/>
            <person name="Leebens-Mack J."/>
            <person name="Louveau T."/>
            <person name="Stephenson M.J."/>
            <person name="Osbourn A."/>
        </authorList>
    </citation>
    <scope>NUCLEOTIDE SEQUENCE</scope>
    <source>
        <strain evidence="1">S10</strain>
    </source>
</reference>
<dbReference type="PANTHER" id="PTHR21243">
    <property type="entry name" value="PROTEIN SCAI"/>
    <property type="match status" value="1"/>
</dbReference>
<dbReference type="GO" id="GO:0003714">
    <property type="term" value="F:transcription corepressor activity"/>
    <property type="evidence" value="ECO:0007669"/>
    <property type="project" value="InterPro"/>
</dbReference>
<sequence>METDTGGLQFGSRGDGGLNCIYPCDLVPFTRRPLFLVIDSDNSEAFKALAGAEKGESVAMLLSPSSSPIASSDLSCHSSGSLFTIFLTAPLQAFCMLLGIASTDIKLETYNKADKLLSSSLNDWALALATADTLHLVWAETLVDPFLRRLLLRFLFCQTVLTLYAPIYKKKEFLPTCIPPLPASVMPTTAASQNVIVEIASIFGAADSFIFNKGIVLPENRHSKMDFVSTP</sequence>
<dbReference type="GO" id="GO:0006351">
    <property type="term" value="P:DNA-templated transcription"/>
    <property type="evidence" value="ECO:0007669"/>
    <property type="project" value="InterPro"/>
</dbReference>
<dbReference type="EMBL" id="JARAOO010000011">
    <property type="protein sequence ID" value="KAJ7950662.1"/>
    <property type="molecule type" value="Genomic_DNA"/>
</dbReference>
<proteinExistence type="predicted"/>
<dbReference type="KEGG" id="qsa:O6P43_026823"/>
<dbReference type="InterPro" id="IPR022709">
    <property type="entry name" value="SCAI"/>
</dbReference>
<evidence type="ECO:0000313" key="2">
    <source>
        <dbReference type="Proteomes" id="UP001163823"/>
    </source>
</evidence>
<protein>
    <submittedName>
        <fullName evidence="1">Protein SCAI-like</fullName>
    </submittedName>
</protein>
<comment type="caution">
    <text evidence="1">The sequence shown here is derived from an EMBL/GenBank/DDBJ whole genome shotgun (WGS) entry which is preliminary data.</text>
</comment>
<gene>
    <name evidence="1" type="ORF">O6P43_026823</name>
</gene>
<accession>A0AAD7L3G9</accession>